<reference evidence="18 19" key="1">
    <citation type="submission" date="2019-11" db="EMBL/GenBank/DDBJ databases">
        <authorList>
            <person name="Holert J."/>
        </authorList>
    </citation>
    <scope>NUCLEOTIDE SEQUENCE [LARGE SCALE GENOMIC DNA]</scope>
    <source>
        <strain evidence="17">BC3_2A</strain>
        <strain evidence="16">SB11_1A</strain>
    </source>
</reference>
<evidence type="ECO:0000256" key="4">
    <source>
        <dbReference type="ARBA" id="ARBA00022496"/>
    </source>
</evidence>
<comment type="subcellular location">
    <subcellularLocation>
        <location evidence="1 11">Cell outer membrane</location>
        <topology evidence="1 11">Multi-pass membrane protein</topology>
    </subcellularLocation>
</comment>
<dbReference type="GO" id="GO:0006826">
    <property type="term" value="P:iron ion transport"/>
    <property type="evidence" value="ECO:0007669"/>
    <property type="project" value="UniProtKB-KW"/>
</dbReference>
<dbReference type="PANTHER" id="PTHR32552:SF81">
    <property type="entry name" value="TONB-DEPENDENT OUTER MEMBRANE RECEPTOR"/>
    <property type="match status" value="1"/>
</dbReference>
<dbReference type="PANTHER" id="PTHR32552">
    <property type="entry name" value="FERRICHROME IRON RECEPTOR-RELATED"/>
    <property type="match status" value="1"/>
</dbReference>
<evidence type="ECO:0000259" key="14">
    <source>
        <dbReference type="Pfam" id="PF00593"/>
    </source>
</evidence>
<evidence type="ECO:0000256" key="13">
    <source>
        <dbReference type="SAM" id="MobiDB-lite"/>
    </source>
</evidence>
<keyword evidence="2 11" id="KW-0813">Transport</keyword>
<comment type="similarity">
    <text evidence="11 12">Belongs to the TonB-dependent receptor family.</text>
</comment>
<dbReference type="InterPro" id="IPR012910">
    <property type="entry name" value="Plug_dom"/>
</dbReference>
<proteinExistence type="inferred from homology"/>
<feature type="region of interest" description="Disordered" evidence="13">
    <location>
        <begin position="280"/>
        <end position="300"/>
    </location>
</feature>
<evidence type="ECO:0000256" key="9">
    <source>
        <dbReference type="ARBA" id="ARBA00023136"/>
    </source>
</evidence>
<evidence type="ECO:0000256" key="8">
    <source>
        <dbReference type="ARBA" id="ARBA00023077"/>
    </source>
</evidence>
<feature type="domain" description="TonB-dependent receptor plug" evidence="15">
    <location>
        <begin position="62"/>
        <end position="171"/>
    </location>
</feature>
<feature type="domain" description="TonB-dependent receptor-like beta-barrel" evidence="14">
    <location>
        <begin position="360"/>
        <end position="799"/>
    </location>
</feature>
<dbReference type="Proteomes" id="UP000435877">
    <property type="component" value="Unassembled WGS sequence"/>
</dbReference>
<keyword evidence="8 12" id="KW-0798">TonB box</keyword>
<protein>
    <submittedName>
        <fullName evidence="16">Pesticin receptor</fullName>
    </submittedName>
</protein>
<dbReference type="Pfam" id="PF00593">
    <property type="entry name" value="TonB_dep_Rec_b-barrel"/>
    <property type="match status" value="1"/>
</dbReference>
<keyword evidence="9 11" id="KW-0472">Membrane</keyword>
<dbReference type="Proteomes" id="UP000439591">
    <property type="component" value="Unassembled WGS sequence"/>
</dbReference>
<evidence type="ECO:0000256" key="2">
    <source>
        <dbReference type="ARBA" id="ARBA00022448"/>
    </source>
</evidence>
<name>A0A5S9NPJ6_9GAMM</name>
<evidence type="ECO:0000256" key="6">
    <source>
        <dbReference type="ARBA" id="ARBA00023004"/>
    </source>
</evidence>
<feature type="compositionally biased region" description="Polar residues" evidence="13">
    <location>
        <begin position="286"/>
        <end position="295"/>
    </location>
</feature>
<evidence type="ECO:0000256" key="11">
    <source>
        <dbReference type="PROSITE-ProRule" id="PRU01360"/>
    </source>
</evidence>
<evidence type="ECO:0000313" key="17">
    <source>
        <dbReference type="EMBL" id="CAA0109618.1"/>
    </source>
</evidence>
<evidence type="ECO:0000313" key="18">
    <source>
        <dbReference type="Proteomes" id="UP000435877"/>
    </source>
</evidence>
<dbReference type="Gene3D" id="2.40.170.20">
    <property type="entry name" value="TonB-dependent receptor, beta-barrel domain"/>
    <property type="match status" value="1"/>
</dbReference>
<evidence type="ECO:0000259" key="15">
    <source>
        <dbReference type="Pfam" id="PF07715"/>
    </source>
</evidence>
<keyword evidence="3 11" id="KW-1134">Transmembrane beta strand</keyword>
<dbReference type="EMBL" id="CACSIK010000001">
    <property type="protein sequence ID" value="CAA0092360.1"/>
    <property type="molecule type" value="Genomic_DNA"/>
</dbReference>
<dbReference type="InterPro" id="IPR039426">
    <property type="entry name" value="TonB-dep_rcpt-like"/>
</dbReference>
<evidence type="ECO:0000256" key="10">
    <source>
        <dbReference type="ARBA" id="ARBA00023237"/>
    </source>
</evidence>
<keyword evidence="10 11" id="KW-0998">Cell outer membrane</keyword>
<gene>
    <name evidence="16" type="primary">fyuA_15</name>
    <name evidence="17" type="synonym">fyuA_14</name>
    <name evidence="16" type="ORF">IHBHHGIJ_02286</name>
    <name evidence="17" type="ORF">KFEGEMFD_02473</name>
</gene>
<keyword evidence="4" id="KW-0410">Iron transport</keyword>
<organism evidence="16 18">
    <name type="scientific">Zhongshania aliphaticivorans</name>
    <dbReference type="NCBI Taxonomy" id="1470434"/>
    <lineage>
        <taxon>Bacteria</taxon>
        <taxon>Pseudomonadati</taxon>
        <taxon>Pseudomonadota</taxon>
        <taxon>Gammaproteobacteria</taxon>
        <taxon>Cellvibrionales</taxon>
        <taxon>Spongiibacteraceae</taxon>
        <taxon>Zhongshania</taxon>
    </lineage>
</organism>
<keyword evidence="18" id="KW-1185">Reference proteome</keyword>
<accession>A0A5S9NPJ6</accession>
<dbReference type="EMBL" id="CACSIM010000004">
    <property type="protein sequence ID" value="CAA0109618.1"/>
    <property type="molecule type" value="Genomic_DNA"/>
</dbReference>
<evidence type="ECO:0000313" key="19">
    <source>
        <dbReference type="Proteomes" id="UP000439591"/>
    </source>
</evidence>
<dbReference type="PROSITE" id="PS52016">
    <property type="entry name" value="TONB_DEPENDENT_REC_3"/>
    <property type="match status" value="1"/>
</dbReference>
<keyword evidence="7" id="KW-0406">Ion transport</keyword>
<dbReference type="InterPro" id="IPR000531">
    <property type="entry name" value="Beta-barrel_TonB"/>
</dbReference>
<evidence type="ECO:0000313" key="16">
    <source>
        <dbReference type="EMBL" id="CAA0092360.1"/>
    </source>
</evidence>
<dbReference type="GO" id="GO:0009279">
    <property type="term" value="C:cell outer membrane"/>
    <property type="evidence" value="ECO:0007669"/>
    <property type="project" value="UniProtKB-SubCell"/>
</dbReference>
<sequence length="835" mass="91787">MTLYQFKQFPALAHRYSECTFKPLLLSVTLVGVLLPSSVALAAEAGRLEEILVSARKKTESLQDTPISLTVFNEERLVVEGISGLKDIANKVPGLTIEPFPINGGSLRIYIRGIGIGDIQVTQDTPVALYMDGVYIARSSGTSMDVAELARIEVLRGPQGTLYGRNTTGGAINLITKRPNTEALEFSQVVSAGNRNLLRSKTSLNVPITDTLALKFAYLTESRDGFVENTGPGGDFGDRDIQGARFDLGWDISDRLRLDYSYDRSELEFYNYMFQSVMPPDPEGSKGQSEAIKNSAQERSRFDEDMLTSLATTAPMEASTSDVEGHALILSASTDLGDIKYIASYRELVDAAYTDLGGGLGAADYRLDTNAYDGPAALYATGGATPLVRPEIRQRQSSHELQFNGAAEDWGIEYLIGGYYFEETATEDNSPLHLQLRAPLDGADGVYLVNLLSQLYKVDNEALAVFGQLTWTPAILDEALHITLGARHSRDKRYALKNQEDEVLIEYSPISGIPIAVPLSLIAENPLLAPLVNPILAEVGLPGDRRFNNVSGSRRFKDDSFSLLAEYELSDEANLYAKMVEAYKSGGFNTRDPQLDGNQGAASDDIDYGVGFADGFGEEKARTVEVGVKSEWLKGRVRVNADIYHTEFDDMQMNFLLNGTVADTKVLNAGKASMSGFEFDATALLGDDFIIAMEYAYLDAEITEVIDSYGNNVTQRYAFSAAPKNTYTASLDWVMWRSDFAVVQLNVNTSYMDTRLGGGDVQDAYTILRDYQLWNARLSVNEIELGKGAVSIAFWGKNLLDETYEIYAIDNLPHADRAVLWGDPVSYGVDMAYRF</sequence>
<keyword evidence="5 11" id="KW-0812">Transmembrane</keyword>
<keyword evidence="16" id="KW-0675">Receptor</keyword>
<dbReference type="OrthoDB" id="7051185at2"/>
<evidence type="ECO:0000256" key="12">
    <source>
        <dbReference type="RuleBase" id="RU003357"/>
    </source>
</evidence>
<evidence type="ECO:0000256" key="5">
    <source>
        <dbReference type="ARBA" id="ARBA00022692"/>
    </source>
</evidence>
<evidence type="ECO:0000256" key="3">
    <source>
        <dbReference type="ARBA" id="ARBA00022452"/>
    </source>
</evidence>
<dbReference type="SUPFAM" id="SSF56935">
    <property type="entry name" value="Porins"/>
    <property type="match status" value="1"/>
</dbReference>
<dbReference type="Pfam" id="PF07715">
    <property type="entry name" value="Plug"/>
    <property type="match status" value="1"/>
</dbReference>
<dbReference type="InterPro" id="IPR036942">
    <property type="entry name" value="Beta-barrel_TonB_sf"/>
</dbReference>
<evidence type="ECO:0000256" key="7">
    <source>
        <dbReference type="ARBA" id="ARBA00023065"/>
    </source>
</evidence>
<evidence type="ECO:0000256" key="1">
    <source>
        <dbReference type="ARBA" id="ARBA00004571"/>
    </source>
</evidence>
<dbReference type="AlphaFoldDB" id="A0A5S9NPJ6"/>
<keyword evidence="6" id="KW-0408">Iron</keyword>